<comment type="similarity">
    <text evidence="2 13">Belongs to the glycosyl hydrolase 5 (cellulase A) family.</text>
</comment>
<dbReference type="Proteomes" id="UP000651452">
    <property type="component" value="Unassembled WGS sequence"/>
</dbReference>
<evidence type="ECO:0000256" key="1">
    <source>
        <dbReference type="ARBA" id="ARBA00000966"/>
    </source>
</evidence>
<dbReference type="InterPro" id="IPR017853">
    <property type="entry name" value="GH"/>
</dbReference>
<dbReference type="PROSITE" id="PS00562">
    <property type="entry name" value="CBM1_1"/>
    <property type="match status" value="1"/>
</dbReference>
<proteinExistence type="inferred from homology"/>
<sequence length="439" mass="45448">MARYSLAYSALMATAAAAQGTAYAQCGGNGWSGATTCVSGFHCEYQNDWYSQCIPGGATTPVKTTAAAKTSAPAKTSAAKTHAVVTTTLLTIARPSSSSTPSVSSSSKHAESSPAVVAAGTSTSSSGKTQYAGINIAGFDFGCSTDGSCGGSYQDPGANGIAQMKHFATDDKLNVFRLPIGWQHLLNNQLGGSIDATIGSAYDNLVQGCLATGALCIIDLHNYARWNGAIVGQGGPTNAEFADVWSKLATKYASEKNIAFGLMNEPHDLTMTTWATSVQAAVTAIRKAGATSQYILLPGTDYTSAGTFVQNSGPALLTVKDADGTTSKLIFDVHRYLDSDNSGTNAECTTDHVQDSFVPLATWLRTNGRKAILSEVGGGNTASCEQDVCAAIASLNKNSDVYLGYVGWSAGAFDASYVLSMTPTGSTDQALMSKCFSRA</sequence>
<evidence type="ECO:0000256" key="11">
    <source>
        <dbReference type="ARBA" id="ARBA00059691"/>
    </source>
</evidence>
<dbReference type="Pfam" id="PF00734">
    <property type="entry name" value="CBM_1"/>
    <property type="match status" value="1"/>
</dbReference>
<accession>A0A8H7MIS5</accession>
<dbReference type="PROSITE" id="PS00659">
    <property type="entry name" value="GLYCOSYL_HYDROL_F5"/>
    <property type="match status" value="1"/>
</dbReference>
<comment type="caution">
    <text evidence="17">The sequence shown here is derived from an EMBL/GenBank/DDBJ whole genome shotgun (WGS) entry which is preliminary data.</text>
</comment>
<reference evidence="17" key="2">
    <citation type="submission" date="2020-09" db="EMBL/GenBank/DDBJ databases">
        <title>Reference genome assembly for Australian Ascochyta lentis isolate Al4.</title>
        <authorList>
            <person name="Lee R.C."/>
            <person name="Farfan-Caceres L.M."/>
            <person name="Debler J.W."/>
            <person name="Williams A.H."/>
            <person name="Henares B.M."/>
        </authorList>
    </citation>
    <scope>NUCLEOTIDE SEQUENCE</scope>
    <source>
        <strain evidence="17">Al4</strain>
    </source>
</reference>
<evidence type="ECO:0000259" key="16">
    <source>
        <dbReference type="PROSITE" id="PS51164"/>
    </source>
</evidence>
<dbReference type="InterPro" id="IPR001547">
    <property type="entry name" value="Glyco_hydro_5"/>
</dbReference>
<protein>
    <recommendedName>
        <fullName evidence="12">Endoglucanase EG-II</fullName>
        <ecNumber evidence="3">3.2.1.4</ecNumber>
    </recommendedName>
</protein>
<comment type="function">
    <text evidence="11">Endoglucanase (EG) that cleaves the internal beta-1,4-glucosidic bonds in cellulose. The degradation of cellulose involves an interplay between different cellulolytic enzymes. Hydrolysis starts with EGs, which cut internal glycosidic linkages to reduce the polymerization degree of the substrate and creates new chain ends for exocellobiohydrolases (CBHs). The CBH release the disaccharide cellobiose from the non-reducing end of the cellulose polymer chain. Finally, beta-1,4-glucosidases hydrolyze the cellobiose and other short cello-oligosaccharides into glucose units.</text>
</comment>
<keyword evidence="7" id="KW-0119">Carbohydrate metabolism</keyword>
<dbReference type="OrthoDB" id="5823761at2759"/>
<evidence type="ECO:0000256" key="15">
    <source>
        <dbReference type="SAM" id="SignalP"/>
    </source>
</evidence>
<keyword evidence="10" id="KW-0624">Polysaccharide degradation</keyword>
<evidence type="ECO:0000256" key="9">
    <source>
        <dbReference type="ARBA" id="ARBA00023295"/>
    </source>
</evidence>
<evidence type="ECO:0000313" key="18">
    <source>
        <dbReference type="Proteomes" id="UP000651452"/>
    </source>
</evidence>
<feature type="chain" id="PRO_5034172602" description="Endoglucanase EG-II" evidence="15">
    <location>
        <begin position="19"/>
        <end position="439"/>
    </location>
</feature>
<evidence type="ECO:0000256" key="12">
    <source>
        <dbReference type="ARBA" id="ARBA00074271"/>
    </source>
</evidence>
<evidence type="ECO:0000256" key="5">
    <source>
        <dbReference type="ARBA" id="ARBA00022801"/>
    </source>
</evidence>
<keyword evidence="6" id="KW-0136">Cellulose degradation</keyword>
<dbReference type="InterPro" id="IPR018087">
    <property type="entry name" value="Glyco_hydro_5_CS"/>
</dbReference>
<evidence type="ECO:0000256" key="13">
    <source>
        <dbReference type="RuleBase" id="RU361153"/>
    </source>
</evidence>
<evidence type="ECO:0000313" key="17">
    <source>
        <dbReference type="EMBL" id="KAF9697944.1"/>
    </source>
</evidence>
<evidence type="ECO:0000256" key="14">
    <source>
        <dbReference type="SAM" id="MobiDB-lite"/>
    </source>
</evidence>
<keyword evidence="8" id="KW-0873">Pyrrolidone carboxylic acid</keyword>
<dbReference type="InterPro" id="IPR000254">
    <property type="entry name" value="CBD"/>
</dbReference>
<evidence type="ECO:0000256" key="2">
    <source>
        <dbReference type="ARBA" id="ARBA00005641"/>
    </source>
</evidence>
<dbReference type="FunFam" id="3.20.20.80:FF:000124">
    <property type="entry name" value="Exported cellulase"/>
    <property type="match status" value="1"/>
</dbReference>
<dbReference type="AlphaFoldDB" id="A0A8H7MIS5"/>
<dbReference type="PANTHER" id="PTHR34142:SF5">
    <property type="entry name" value="CBM1 DOMAIN-CONTAINING PROTEIN"/>
    <property type="match status" value="1"/>
</dbReference>
<comment type="catalytic activity">
    <reaction evidence="1">
        <text>Endohydrolysis of (1-&gt;4)-beta-D-glucosidic linkages in cellulose, lichenin and cereal beta-D-glucans.</text>
        <dbReference type="EC" id="3.2.1.4"/>
    </reaction>
</comment>
<dbReference type="Pfam" id="PF00150">
    <property type="entry name" value="Cellulase"/>
    <property type="match status" value="1"/>
</dbReference>
<dbReference type="Gene3D" id="3.20.20.80">
    <property type="entry name" value="Glycosidases"/>
    <property type="match status" value="1"/>
</dbReference>
<dbReference type="PANTHER" id="PTHR34142">
    <property type="entry name" value="ENDO-BETA-1,4-GLUCANASE A"/>
    <property type="match status" value="1"/>
</dbReference>
<feature type="signal peptide" evidence="15">
    <location>
        <begin position="1"/>
        <end position="18"/>
    </location>
</feature>
<dbReference type="EMBL" id="RZGK01000007">
    <property type="protein sequence ID" value="KAF9697944.1"/>
    <property type="molecule type" value="Genomic_DNA"/>
</dbReference>
<feature type="domain" description="CBM1" evidence="16">
    <location>
        <begin position="18"/>
        <end position="54"/>
    </location>
</feature>
<gene>
    <name evidence="17" type="ORF">EKO04_004232</name>
</gene>
<feature type="region of interest" description="Disordered" evidence="14">
    <location>
        <begin position="95"/>
        <end position="127"/>
    </location>
</feature>
<dbReference type="SUPFAM" id="SSF57180">
    <property type="entry name" value="Cellulose-binding domain"/>
    <property type="match status" value="1"/>
</dbReference>
<keyword evidence="5 13" id="KW-0378">Hydrolase</keyword>
<evidence type="ECO:0000256" key="3">
    <source>
        <dbReference type="ARBA" id="ARBA00012601"/>
    </source>
</evidence>
<evidence type="ECO:0000256" key="7">
    <source>
        <dbReference type="ARBA" id="ARBA00023277"/>
    </source>
</evidence>
<dbReference type="GO" id="GO:0030245">
    <property type="term" value="P:cellulose catabolic process"/>
    <property type="evidence" value="ECO:0007669"/>
    <property type="project" value="UniProtKB-KW"/>
</dbReference>
<dbReference type="GO" id="GO:0030248">
    <property type="term" value="F:cellulose binding"/>
    <property type="evidence" value="ECO:0007669"/>
    <property type="project" value="InterPro"/>
</dbReference>
<evidence type="ECO:0000256" key="8">
    <source>
        <dbReference type="ARBA" id="ARBA00023283"/>
    </source>
</evidence>
<dbReference type="GO" id="GO:0008810">
    <property type="term" value="F:cellulase activity"/>
    <property type="evidence" value="ECO:0007669"/>
    <property type="project" value="UniProtKB-EC"/>
</dbReference>
<keyword evidence="4 15" id="KW-0732">Signal</keyword>
<name>A0A8H7MIS5_9PLEO</name>
<dbReference type="SUPFAM" id="SSF51445">
    <property type="entry name" value="(Trans)glycosidases"/>
    <property type="match status" value="1"/>
</dbReference>
<dbReference type="InterPro" id="IPR035971">
    <property type="entry name" value="CBD_sf"/>
</dbReference>
<dbReference type="SMART" id="SM00236">
    <property type="entry name" value="fCBD"/>
    <property type="match status" value="1"/>
</dbReference>
<evidence type="ECO:0000256" key="6">
    <source>
        <dbReference type="ARBA" id="ARBA00023001"/>
    </source>
</evidence>
<dbReference type="PROSITE" id="PS51164">
    <property type="entry name" value="CBM1_2"/>
    <property type="match status" value="1"/>
</dbReference>
<keyword evidence="18" id="KW-1185">Reference proteome</keyword>
<organism evidence="17 18">
    <name type="scientific">Ascochyta lentis</name>
    <dbReference type="NCBI Taxonomy" id="205686"/>
    <lineage>
        <taxon>Eukaryota</taxon>
        <taxon>Fungi</taxon>
        <taxon>Dikarya</taxon>
        <taxon>Ascomycota</taxon>
        <taxon>Pezizomycotina</taxon>
        <taxon>Dothideomycetes</taxon>
        <taxon>Pleosporomycetidae</taxon>
        <taxon>Pleosporales</taxon>
        <taxon>Pleosporineae</taxon>
        <taxon>Didymellaceae</taxon>
        <taxon>Ascochyta</taxon>
    </lineage>
</organism>
<dbReference type="GO" id="GO:0005576">
    <property type="term" value="C:extracellular region"/>
    <property type="evidence" value="ECO:0007669"/>
    <property type="project" value="InterPro"/>
</dbReference>
<evidence type="ECO:0000256" key="4">
    <source>
        <dbReference type="ARBA" id="ARBA00022729"/>
    </source>
</evidence>
<keyword evidence="9 13" id="KW-0326">Glycosidase</keyword>
<evidence type="ECO:0000256" key="10">
    <source>
        <dbReference type="ARBA" id="ARBA00023326"/>
    </source>
</evidence>
<dbReference type="EC" id="3.2.1.4" evidence="3"/>
<reference evidence="17" key="1">
    <citation type="submission" date="2018-12" db="EMBL/GenBank/DDBJ databases">
        <authorList>
            <person name="Syme R.A."/>
            <person name="Farfan-Caceres L."/>
            <person name="Lichtenzveig J."/>
        </authorList>
    </citation>
    <scope>NUCLEOTIDE SEQUENCE</scope>
    <source>
        <strain evidence="17">Al4</strain>
    </source>
</reference>